<evidence type="ECO:0008006" key="9">
    <source>
        <dbReference type="Google" id="ProtNLM"/>
    </source>
</evidence>
<dbReference type="Proteomes" id="UP000183365">
    <property type="component" value="Unassembled WGS sequence"/>
</dbReference>
<dbReference type="EMBL" id="FQNF01000018">
    <property type="protein sequence ID" value="SGZ39174.1"/>
    <property type="molecule type" value="Genomic_DNA"/>
</dbReference>
<sequence length="740" mass="86678">MTTNRLKPKQIDITSSIRKLHDTITDENPTAIFKSSLFDLFTSTSALEVGNENLDSSTIEISREDIFDTNTSIDDLMKKFEINDKEECVYQILDYIFRSFMQWIHDNGSLTTNFISIGYVSDILDFYTSKVSILSTFESGDYLIDELLRHFVITLIFMVKAIGSNEAINFVVLEEEDIRLDSLGLNFLTEHDYKDYNPTGLKACIQNIKHERLKSLCGFVQALAQFVIFNISTEYIDKGKVQFFDELLLSFENLSKPVGYHLNRFNILKSYHPQRIFSNTYPKKQIHDLESNGYQVLENIVDTFKKTVNILSNVDLKSTYDFEEKLYYLFTNSFGIGYDDSSKDQIKSDSVVYRMNVLNRIFLFQILISVVEDIFVNQINITQYITNDVRSLLMIDEDTHNILLKGGEGAPEELQNELQSLKQVYLDSFLNIMRNPCYYRKSLSKQLLLWDSIQANISMFEKPQSPDIEGNLDEYPAISLWVYFKKMNHMIEFLLRGFSENLYSEWEYFAIYWNTFCIFDEKINLLSQFRQYNELCKKRYEKQNQSKNLKKKYKDVEKRLKIKDRNLRYITQIDSALANISKLMIETEAMSLLCFLQCSRYIYLLESSKNKVDVLDHLQNISSTFIYDIRFKAFSSIGSPDLPKKNTNLVIDRLLKNGKSKEYVNDCLQKLSLVKEKVREIECGNEEKKLFLDRILFTIKQFEDVYGKPSPSLSNNDGLNFFKIENSYESKTHEFFPTLF</sequence>
<evidence type="ECO:0000256" key="1">
    <source>
        <dbReference type="ARBA" id="ARBA00004496"/>
    </source>
</evidence>
<keyword evidence="4" id="KW-0175">Coiled coil</keyword>
<evidence type="ECO:0000259" key="6">
    <source>
        <dbReference type="Pfam" id="PF25789"/>
    </source>
</evidence>
<keyword evidence="8" id="KW-1185">Reference proteome</keyword>
<dbReference type="OrthoDB" id="269405at2759"/>
<evidence type="ECO:0000313" key="7">
    <source>
        <dbReference type="EMBL" id="SGZ39174.1"/>
    </source>
</evidence>
<dbReference type="InterPro" id="IPR057983">
    <property type="entry name" value="NAA35-like_N"/>
</dbReference>
<dbReference type="Pfam" id="PF04112">
    <property type="entry name" value="Mak10"/>
    <property type="match status" value="1"/>
</dbReference>
<feature type="domain" description="NAA35-like N-terminal" evidence="5">
    <location>
        <begin position="32"/>
        <end position="193"/>
    </location>
</feature>
<evidence type="ECO:0000256" key="2">
    <source>
        <dbReference type="ARBA" id="ARBA00006289"/>
    </source>
</evidence>
<dbReference type="InterPro" id="IPR007244">
    <property type="entry name" value="Naa35_N"/>
</dbReference>
<feature type="domain" description="NAA35-like TPR repeats" evidence="6">
    <location>
        <begin position="358"/>
        <end position="641"/>
    </location>
</feature>
<gene>
    <name evidence="7" type="ORF">HGUI_01374</name>
</gene>
<organism evidence="7 8">
    <name type="scientific">Hanseniaspora guilliermondii</name>
    <dbReference type="NCBI Taxonomy" id="56406"/>
    <lineage>
        <taxon>Eukaryota</taxon>
        <taxon>Fungi</taxon>
        <taxon>Dikarya</taxon>
        <taxon>Ascomycota</taxon>
        <taxon>Saccharomycotina</taxon>
        <taxon>Saccharomycetes</taxon>
        <taxon>Saccharomycodales</taxon>
        <taxon>Saccharomycodaceae</taxon>
        <taxon>Hanseniaspora</taxon>
    </lineage>
</organism>
<name>A0A1L0FHV6_9ASCO</name>
<protein>
    <recommendedName>
        <fullName evidence="9">N-alpha-acetyltransferase, 35 NatC auxiliary subunit</fullName>
    </recommendedName>
</protein>
<dbReference type="AlphaFoldDB" id="A0A1L0FHV6"/>
<evidence type="ECO:0000259" key="5">
    <source>
        <dbReference type="Pfam" id="PF04112"/>
    </source>
</evidence>
<reference evidence="8" key="1">
    <citation type="submission" date="2016-11" db="EMBL/GenBank/DDBJ databases">
        <authorList>
            <person name="Guldener U."/>
        </authorList>
    </citation>
    <scope>NUCLEOTIDE SEQUENCE [LARGE SCALE GENOMIC DNA]</scope>
</reference>
<proteinExistence type="inferred from homology"/>
<evidence type="ECO:0000256" key="4">
    <source>
        <dbReference type="SAM" id="Coils"/>
    </source>
</evidence>
<feature type="coiled-coil region" evidence="4">
    <location>
        <begin position="539"/>
        <end position="566"/>
    </location>
</feature>
<dbReference type="GO" id="GO:0031417">
    <property type="term" value="C:NatC complex"/>
    <property type="evidence" value="ECO:0007669"/>
    <property type="project" value="InterPro"/>
</dbReference>
<keyword evidence="3" id="KW-0963">Cytoplasm</keyword>
<dbReference type="Pfam" id="PF25789">
    <property type="entry name" value="TPR_NAA35"/>
    <property type="match status" value="1"/>
</dbReference>
<comment type="subcellular location">
    <subcellularLocation>
        <location evidence="1">Cytoplasm</location>
    </subcellularLocation>
</comment>
<evidence type="ECO:0000313" key="8">
    <source>
        <dbReference type="Proteomes" id="UP000183365"/>
    </source>
</evidence>
<dbReference type="PANTHER" id="PTHR21373:SF0">
    <property type="entry name" value="N-ALPHA-ACETYLTRANSFERASE 35, NATC AUXILIARY SUBUNIT"/>
    <property type="match status" value="1"/>
</dbReference>
<dbReference type="VEuPathDB" id="FungiDB:HGUI_01374"/>
<comment type="similarity">
    <text evidence="2">Belongs to the MAK10 family.</text>
</comment>
<evidence type="ECO:0000256" key="3">
    <source>
        <dbReference type="ARBA" id="ARBA00022490"/>
    </source>
</evidence>
<accession>A0A1L0FHV6</accession>
<dbReference type="InterPro" id="IPR057982">
    <property type="entry name" value="TPR_NAA35"/>
</dbReference>
<dbReference type="PANTHER" id="PTHR21373">
    <property type="entry name" value="GLUCOSE REPRESSIBLE PROTEIN MAK10"/>
    <property type="match status" value="1"/>
</dbReference>